<dbReference type="PANTHER" id="PTHR13483:SF3">
    <property type="entry name" value="BOX C_D SNORNA PROTEIN 1"/>
    <property type="match status" value="1"/>
</dbReference>
<feature type="compositionally biased region" description="Basic and acidic residues" evidence="8">
    <location>
        <begin position="302"/>
        <end position="311"/>
    </location>
</feature>
<feature type="domain" description="HIT-type" evidence="9">
    <location>
        <begin position="6"/>
        <end position="44"/>
    </location>
</feature>
<keyword evidence="4" id="KW-0862">Zinc</keyword>
<dbReference type="Pfam" id="PF25790">
    <property type="entry name" value="BCD1"/>
    <property type="match status" value="1"/>
</dbReference>
<dbReference type="HOGENOM" id="CLU_030990_0_0_1"/>
<evidence type="ECO:0000313" key="11">
    <source>
        <dbReference type="Proteomes" id="UP000008867"/>
    </source>
</evidence>
<dbReference type="OrthoDB" id="272357at2759"/>
<dbReference type="InterPro" id="IPR057721">
    <property type="entry name" value="BCD1_alpha/beta"/>
</dbReference>
<dbReference type="EMBL" id="FQ311463">
    <property type="protein sequence ID" value="CBQ72415.1"/>
    <property type="molecule type" value="Genomic_DNA"/>
</dbReference>
<dbReference type="eggNOG" id="KOG2858">
    <property type="taxonomic scope" value="Eukaryota"/>
</dbReference>
<dbReference type="Proteomes" id="UP000008867">
    <property type="component" value="Chromosome 4"/>
</dbReference>
<dbReference type="GO" id="GO:0008270">
    <property type="term" value="F:zinc ion binding"/>
    <property type="evidence" value="ECO:0007669"/>
    <property type="project" value="UniProtKB-UniRule"/>
</dbReference>
<evidence type="ECO:0000256" key="1">
    <source>
        <dbReference type="ARBA" id="ARBA00022553"/>
    </source>
</evidence>
<evidence type="ECO:0000259" key="9">
    <source>
        <dbReference type="PROSITE" id="PS51083"/>
    </source>
</evidence>
<dbReference type="GO" id="GO:0000463">
    <property type="term" value="P:maturation of LSU-rRNA from tricistronic rRNA transcript (SSU-rRNA, 5.8S rRNA, LSU-rRNA)"/>
    <property type="evidence" value="ECO:0007669"/>
    <property type="project" value="TreeGrafter"/>
</dbReference>
<accession>E6ZYV8</accession>
<name>E6ZYV8_SPORE</name>
<feature type="region of interest" description="Disordered" evidence="8">
    <location>
        <begin position="509"/>
        <end position="532"/>
    </location>
</feature>
<dbReference type="GO" id="GO:0070761">
    <property type="term" value="C:pre-snoRNP complex"/>
    <property type="evidence" value="ECO:0007669"/>
    <property type="project" value="TreeGrafter"/>
</dbReference>
<dbReference type="GO" id="GO:0005634">
    <property type="term" value="C:nucleus"/>
    <property type="evidence" value="ECO:0007669"/>
    <property type="project" value="TreeGrafter"/>
</dbReference>
<evidence type="ECO:0000256" key="7">
    <source>
        <dbReference type="PROSITE-ProRule" id="PRU00453"/>
    </source>
</evidence>
<proteinExistence type="inferred from homology"/>
<comment type="function">
    <text evidence="5">Required for box C/D snoRNAs accumulation involved in snoRNA processing, snoRNA transport to the nucleolus and ribosome biogenesis.</text>
</comment>
<dbReference type="Gene3D" id="3.30.60.190">
    <property type="match status" value="1"/>
</dbReference>
<gene>
    <name evidence="10" type="ORF">sr13123</name>
</gene>
<keyword evidence="3 7" id="KW-0863">Zinc-finger</keyword>
<dbReference type="InterPro" id="IPR051639">
    <property type="entry name" value="BCD1"/>
</dbReference>
<keyword evidence="11" id="KW-1185">Reference proteome</keyword>
<sequence length="554" mass="58166">MPSAATAICVQCAQAAKYTCPACAARTCSLACTRAHKAADSGGCSGSAGPHDAGPSSASSSASTSANAAHAYVPLTQYTESHLMADFHFLSSISRTTAETGRNIVSLNLVPASSSPSTRQTNQQRQREQLVKQLHYRRLRVMVLPEGMARRKTNLSAFQPREKRFVLTVELALGGAKTLLHRQDAGATVEDVVLGELQHRSFANRKEVQRVKGALPSSSTAARMWIVSKTVLQQTQLPVPSATVPAGEDGEYVALHAFPKEWAVLVPAYSARLTNESTTRYLEWWTRKRRWEEANPELAAQQKRDEEEGAKRARGSARVDGMGERSGRVDEVQAEEEGGLETGAGAAAQVVQAAQGAETASSHGIISPSLLSILSQRLGRNAAPAPPSLSTPPTAQPSSSNQPASPTTTSDDASSLLLTLPHPHRTTLSWLLQTIPEGYAVVEYPELRVVCASDASPAGAKIVTLAGEGVDGDAEQSGADNGAGEGGEPVVVEVAATSGSLGGLLARYDSESDADSVEQTVDVGDAEEDAQQEGATLASLALQHGFLAAPSSSS</sequence>
<feature type="region of interest" description="Disordered" evidence="8">
    <location>
        <begin position="43"/>
        <end position="62"/>
    </location>
</feature>
<evidence type="ECO:0000313" key="10">
    <source>
        <dbReference type="EMBL" id="CBQ72415.1"/>
    </source>
</evidence>
<evidence type="ECO:0000256" key="5">
    <source>
        <dbReference type="ARBA" id="ARBA00049598"/>
    </source>
</evidence>
<evidence type="ECO:0000256" key="2">
    <source>
        <dbReference type="ARBA" id="ARBA00022723"/>
    </source>
</evidence>
<dbReference type="VEuPathDB" id="FungiDB:sr13123"/>
<evidence type="ECO:0000256" key="6">
    <source>
        <dbReference type="ARBA" id="ARBA00049654"/>
    </source>
</evidence>
<comment type="similarity">
    <text evidence="6">Belongs to the BCD1 family.</text>
</comment>
<dbReference type="Pfam" id="PF04438">
    <property type="entry name" value="zf-HIT"/>
    <property type="match status" value="1"/>
</dbReference>
<feature type="compositionally biased region" description="Basic and acidic residues" evidence="8">
    <location>
        <begin position="321"/>
        <end position="331"/>
    </location>
</feature>
<dbReference type="AlphaFoldDB" id="E6ZYV8"/>
<keyword evidence="2" id="KW-0479">Metal-binding</keyword>
<dbReference type="CDD" id="cd23023">
    <property type="entry name" value="zf-HIT_BCD1"/>
    <property type="match status" value="1"/>
</dbReference>
<keyword evidence="1" id="KW-0597">Phosphoprotein</keyword>
<dbReference type="PROSITE" id="PS51083">
    <property type="entry name" value="ZF_HIT"/>
    <property type="match status" value="1"/>
</dbReference>
<feature type="region of interest" description="Disordered" evidence="8">
    <location>
        <begin position="381"/>
        <end position="415"/>
    </location>
</feature>
<feature type="region of interest" description="Disordered" evidence="8">
    <location>
        <begin position="295"/>
        <end position="341"/>
    </location>
</feature>
<evidence type="ECO:0000256" key="4">
    <source>
        <dbReference type="ARBA" id="ARBA00022833"/>
    </source>
</evidence>
<dbReference type="GO" id="GO:0000492">
    <property type="term" value="P:box C/D snoRNP assembly"/>
    <property type="evidence" value="ECO:0007669"/>
    <property type="project" value="TreeGrafter"/>
</dbReference>
<feature type="compositionally biased region" description="Low complexity" evidence="8">
    <location>
        <begin position="47"/>
        <end position="62"/>
    </location>
</feature>
<dbReference type="GO" id="GO:0048254">
    <property type="term" value="P:snoRNA localization"/>
    <property type="evidence" value="ECO:0007669"/>
    <property type="project" value="TreeGrafter"/>
</dbReference>
<feature type="compositionally biased region" description="Low complexity" evidence="8">
    <location>
        <begin position="391"/>
        <end position="415"/>
    </location>
</feature>
<evidence type="ECO:0000256" key="3">
    <source>
        <dbReference type="ARBA" id="ARBA00022771"/>
    </source>
</evidence>
<reference evidence="10 11" key="1">
    <citation type="journal article" date="2010" name="Science">
        <title>Pathogenicity determinants in smut fungi revealed by genome comparison.</title>
        <authorList>
            <person name="Schirawski J."/>
            <person name="Mannhaupt G."/>
            <person name="Muench K."/>
            <person name="Brefort T."/>
            <person name="Schipper K."/>
            <person name="Doehlemann G."/>
            <person name="Di Stasio M."/>
            <person name="Roessel N."/>
            <person name="Mendoza-Mendoza A."/>
            <person name="Pester D."/>
            <person name="Mueller O."/>
            <person name="Winterberg B."/>
            <person name="Meyer E."/>
            <person name="Ghareeb H."/>
            <person name="Wollenberg T."/>
            <person name="Muensterkoetter M."/>
            <person name="Wong P."/>
            <person name="Walter M."/>
            <person name="Stukenbrock E."/>
            <person name="Gueldener U."/>
            <person name="Kahmann R."/>
        </authorList>
    </citation>
    <scope>NUCLEOTIDE SEQUENCE [LARGE SCALE GENOMIC DNA]</scope>
    <source>
        <strain evidence="11">SRZ2</strain>
    </source>
</reference>
<dbReference type="SUPFAM" id="SSF144232">
    <property type="entry name" value="HIT/MYND zinc finger-like"/>
    <property type="match status" value="1"/>
</dbReference>
<dbReference type="InterPro" id="IPR007529">
    <property type="entry name" value="Znf_HIT"/>
</dbReference>
<dbReference type="PANTHER" id="PTHR13483">
    <property type="entry name" value="BOX C_D SNORNA PROTEIN 1-RELATED"/>
    <property type="match status" value="1"/>
</dbReference>
<protein>
    <recommendedName>
        <fullName evidence="9">HIT-type domain-containing protein</fullName>
    </recommendedName>
</protein>
<organism evidence="10 11">
    <name type="scientific">Sporisorium reilianum (strain SRZ2)</name>
    <name type="common">Maize head smut fungus</name>
    <dbReference type="NCBI Taxonomy" id="999809"/>
    <lineage>
        <taxon>Eukaryota</taxon>
        <taxon>Fungi</taxon>
        <taxon>Dikarya</taxon>
        <taxon>Basidiomycota</taxon>
        <taxon>Ustilaginomycotina</taxon>
        <taxon>Ustilaginomycetes</taxon>
        <taxon>Ustilaginales</taxon>
        <taxon>Ustilaginaceae</taxon>
        <taxon>Sporisorium</taxon>
    </lineage>
</organism>
<evidence type="ECO:0000256" key="8">
    <source>
        <dbReference type="SAM" id="MobiDB-lite"/>
    </source>
</evidence>